<comment type="subcellular location">
    <subcellularLocation>
        <location evidence="1">Cell membrane</location>
        <topology evidence="1">Multi-pass membrane protein</topology>
    </subcellularLocation>
</comment>
<evidence type="ECO:0000256" key="1">
    <source>
        <dbReference type="ARBA" id="ARBA00004651"/>
    </source>
</evidence>
<dbReference type="AlphaFoldDB" id="A0A833N6J6"/>
<dbReference type="RefSeq" id="WP_152212566.1">
    <property type="nucleotide sequence ID" value="NZ_WFLN01000006.1"/>
</dbReference>
<protein>
    <submittedName>
        <fullName evidence="9">Sulfatase-like hydrolase/transferase</fullName>
    </submittedName>
</protein>
<dbReference type="PANTHER" id="PTHR30443">
    <property type="entry name" value="INNER MEMBRANE PROTEIN"/>
    <property type="match status" value="1"/>
</dbReference>
<feature type="transmembrane region" description="Helical" evidence="7">
    <location>
        <begin position="78"/>
        <end position="95"/>
    </location>
</feature>
<dbReference type="InterPro" id="IPR000917">
    <property type="entry name" value="Sulfatase_N"/>
</dbReference>
<evidence type="ECO:0000256" key="2">
    <source>
        <dbReference type="ARBA" id="ARBA00022475"/>
    </source>
</evidence>
<dbReference type="EMBL" id="WFLN01000006">
    <property type="protein sequence ID" value="KAB8030638.1"/>
    <property type="molecule type" value="Genomic_DNA"/>
</dbReference>
<dbReference type="Pfam" id="PF00884">
    <property type="entry name" value="Sulfatase"/>
    <property type="match status" value="1"/>
</dbReference>
<gene>
    <name evidence="9" type="ORF">GCL57_06590</name>
</gene>
<keyword evidence="2" id="KW-1003">Cell membrane</keyword>
<dbReference type="InterPro" id="IPR040423">
    <property type="entry name" value="PEA_transferase"/>
</dbReference>
<dbReference type="Gene3D" id="3.40.720.10">
    <property type="entry name" value="Alkaline Phosphatase, subunit A"/>
    <property type="match status" value="1"/>
</dbReference>
<dbReference type="InterPro" id="IPR017850">
    <property type="entry name" value="Alkaline_phosphatase_core_sf"/>
</dbReference>
<dbReference type="GO" id="GO:0016787">
    <property type="term" value="F:hydrolase activity"/>
    <property type="evidence" value="ECO:0007669"/>
    <property type="project" value="UniProtKB-KW"/>
</dbReference>
<dbReference type="GO" id="GO:0005886">
    <property type="term" value="C:plasma membrane"/>
    <property type="evidence" value="ECO:0007669"/>
    <property type="project" value="UniProtKB-SubCell"/>
</dbReference>
<evidence type="ECO:0000313" key="10">
    <source>
        <dbReference type="Proteomes" id="UP000442694"/>
    </source>
</evidence>
<dbReference type="PANTHER" id="PTHR30443:SF0">
    <property type="entry name" value="PHOSPHOETHANOLAMINE TRANSFERASE EPTA"/>
    <property type="match status" value="1"/>
</dbReference>
<evidence type="ECO:0000256" key="6">
    <source>
        <dbReference type="ARBA" id="ARBA00023136"/>
    </source>
</evidence>
<comment type="caution">
    <text evidence="9">The sequence shown here is derived from an EMBL/GenBank/DDBJ whole genome shotgun (WGS) entry which is preliminary data.</text>
</comment>
<proteinExistence type="predicted"/>
<dbReference type="Proteomes" id="UP000442694">
    <property type="component" value="Unassembled WGS sequence"/>
</dbReference>
<keyword evidence="9" id="KW-0378">Hydrolase</keyword>
<reference evidence="9 10" key="1">
    <citation type="submission" date="2019-10" db="EMBL/GenBank/DDBJ databases">
        <title>New genus of Silvanigrellaceae.</title>
        <authorList>
            <person name="Pitt A."/>
            <person name="Hahn M.W."/>
        </authorList>
    </citation>
    <scope>NUCLEOTIDE SEQUENCE [LARGE SCALE GENOMIC DNA]</scope>
    <source>
        <strain evidence="9 10">33A1-SZDP</strain>
    </source>
</reference>
<feature type="transmembrane region" description="Helical" evidence="7">
    <location>
        <begin position="49"/>
        <end position="66"/>
    </location>
</feature>
<evidence type="ECO:0000313" key="9">
    <source>
        <dbReference type="EMBL" id="KAB8030638.1"/>
    </source>
</evidence>
<feature type="transmembrane region" description="Helical" evidence="7">
    <location>
        <begin position="9"/>
        <end position="29"/>
    </location>
</feature>
<dbReference type="SUPFAM" id="SSF53649">
    <property type="entry name" value="Alkaline phosphatase-like"/>
    <property type="match status" value="1"/>
</dbReference>
<feature type="transmembrane region" description="Helical" evidence="7">
    <location>
        <begin position="164"/>
        <end position="185"/>
    </location>
</feature>
<evidence type="ECO:0000256" key="7">
    <source>
        <dbReference type="SAM" id="Phobius"/>
    </source>
</evidence>
<keyword evidence="5 7" id="KW-1133">Transmembrane helix</keyword>
<keyword evidence="10" id="KW-1185">Reference proteome</keyword>
<dbReference type="InterPro" id="IPR058130">
    <property type="entry name" value="PEA_transf_C"/>
</dbReference>
<evidence type="ECO:0000256" key="4">
    <source>
        <dbReference type="ARBA" id="ARBA00022692"/>
    </source>
</evidence>
<feature type="domain" description="Sulfatase N-terminal" evidence="8">
    <location>
        <begin position="218"/>
        <end position="527"/>
    </location>
</feature>
<evidence type="ECO:0000256" key="3">
    <source>
        <dbReference type="ARBA" id="ARBA00022679"/>
    </source>
</evidence>
<evidence type="ECO:0000259" key="8">
    <source>
        <dbReference type="Pfam" id="PF00884"/>
    </source>
</evidence>
<sequence length="802" mass="93557">MKFKVIINAFLYIALFALLILYFVPIYFFENYEFQNFFYTKIINFFNKLKELSFLFLMALTLAISILNNDFKKSKLSYFNYALIIFVFLILVFIYDKIGEIGADSVREILNTNPKESREFIINFLLFPTYSVSVISFILSPVIFAIIFKFYSQIKQFEFKFHKYILKVFFLSLLIIFVNSCRIFVINYGSTDDLVLNQDSAIEKLKHNINFLEKNESPNIIVYIGESTSAFHQSFYGYFRDTNSPLKDNKENITVLTDVLSAHSHTAPSLLRALSIAQDPYTDPLVRDNELQRINLIQLLNMKGYETTWFSNQGIAGKFDTASQLYGAKAYKKKFLNFKINESFISNNEVKFDSELVNLLENKFKDKFDKPQAIFLHSYAGHFDYCSNIPKSEKIIFNDNFSKANFRDIFGKFFIQNQGQHLENIDCYDSAMIHISKNINSVIEIAKKSLKPTIVIYFSDHGEDVFGNTSHDSARHNFKHLQIPFYVYFNDSAKKSLPDQYQAVQKNKDKPLSLSWLSDSIIDLAGISIEKLRSSLSIFKIRTTELPPRFSIFRTSSRGEDQVVNVDKENIKLENIKDISDDFLFRRRNLNTLDFNNRDRVCVENANSFIKYYESSWLFNCIQLNIDINSSENKIYAFKNEKTNNKLELSDLIDSIKFNGRLILSIHQNNLDDFNKYIDMFNNIFVHNKRKNIAIEFNSFSEDLLKYAEEFNKNGYQTSLFLTTDLLKSCLGNSEKGICKDINSSKFNLITYNSNDKIEIKKLINLDNLKTRVIFSKSKYKLTDNDFKNAEYITVSLESKFN</sequence>
<keyword evidence="3 9" id="KW-0808">Transferase</keyword>
<feature type="transmembrane region" description="Helical" evidence="7">
    <location>
        <begin position="130"/>
        <end position="152"/>
    </location>
</feature>
<name>A0A833N6J6_9BACT</name>
<dbReference type="CDD" id="cd16017">
    <property type="entry name" value="LptA"/>
    <property type="match status" value="1"/>
</dbReference>
<organism evidence="9 10">
    <name type="scientific">Fluviispira multicolorata</name>
    <dbReference type="NCBI Taxonomy" id="2654512"/>
    <lineage>
        <taxon>Bacteria</taxon>
        <taxon>Pseudomonadati</taxon>
        <taxon>Bdellovibrionota</taxon>
        <taxon>Oligoflexia</taxon>
        <taxon>Silvanigrellales</taxon>
        <taxon>Silvanigrellaceae</taxon>
        <taxon>Fluviispira</taxon>
    </lineage>
</organism>
<dbReference type="GO" id="GO:0009244">
    <property type="term" value="P:lipopolysaccharide core region biosynthetic process"/>
    <property type="evidence" value="ECO:0007669"/>
    <property type="project" value="TreeGrafter"/>
</dbReference>
<dbReference type="GO" id="GO:0016776">
    <property type="term" value="F:phosphotransferase activity, phosphate group as acceptor"/>
    <property type="evidence" value="ECO:0007669"/>
    <property type="project" value="TreeGrafter"/>
</dbReference>
<evidence type="ECO:0000256" key="5">
    <source>
        <dbReference type="ARBA" id="ARBA00022989"/>
    </source>
</evidence>
<keyword evidence="4 7" id="KW-0812">Transmembrane</keyword>
<keyword evidence="6 7" id="KW-0472">Membrane</keyword>
<accession>A0A833N6J6</accession>